<keyword evidence="2" id="KW-1185">Reference proteome</keyword>
<dbReference type="EMBL" id="QPIZ01000007">
    <property type="protein sequence ID" value="RCW36779.1"/>
    <property type="molecule type" value="Genomic_DNA"/>
</dbReference>
<accession>A0A368V6R3</accession>
<gene>
    <name evidence="1" type="ORF">DFO77_10770</name>
</gene>
<name>A0A368V6R3_9BACT</name>
<dbReference type="AlphaFoldDB" id="A0A368V6R3"/>
<sequence length="46" mass="4951">MGLGEQLHIINVVSVHKAPLAALYSQAPKEKSGQALQLSLSDQTYD</sequence>
<reference evidence="1 2" key="1">
    <citation type="submission" date="2018-07" db="EMBL/GenBank/DDBJ databases">
        <title>Freshwater and sediment microbial communities from various areas in North America, analyzing microbe dynamics in response to fracking.</title>
        <authorList>
            <person name="Lamendella R."/>
        </authorList>
    </citation>
    <scope>NUCLEOTIDE SEQUENCE [LARGE SCALE GENOMIC DNA]</scope>
    <source>
        <strain evidence="1 2">160A</strain>
    </source>
</reference>
<dbReference type="Proteomes" id="UP000252733">
    <property type="component" value="Unassembled WGS sequence"/>
</dbReference>
<evidence type="ECO:0000313" key="1">
    <source>
        <dbReference type="EMBL" id="RCW36779.1"/>
    </source>
</evidence>
<proteinExistence type="predicted"/>
<protein>
    <submittedName>
        <fullName evidence="1">Uncharacterized protein</fullName>
    </submittedName>
</protein>
<evidence type="ECO:0000313" key="2">
    <source>
        <dbReference type="Proteomes" id="UP000252733"/>
    </source>
</evidence>
<organism evidence="1 2">
    <name type="scientific">Marinilabilia salmonicolor</name>
    <dbReference type="NCBI Taxonomy" id="989"/>
    <lineage>
        <taxon>Bacteria</taxon>
        <taxon>Pseudomonadati</taxon>
        <taxon>Bacteroidota</taxon>
        <taxon>Bacteroidia</taxon>
        <taxon>Marinilabiliales</taxon>
        <taxon>Marinilabiliaceae</taxon>
        <taxon>Marinilabilia</taxon>
    </lineage>
</organism>
<comment type="caution">
    <text evidence="1">The sequence shown here is derived from an EMBL/GenBank/DDBJ whole genome shotgun (WGS) entry which is preliminary data.</text>
</comment>